<organism evidence="8 9">
    <name type="scientific">Acinetobacter rudis</name>
    <dbReference type="NCBI Taxonomy" id="632955"/>
    <lineage>
        <taxon>Bacteria</taxon>
        <taxon>Pseudomonadati</taxon>
        <taxon>Pseudomonadota</taxon>
        <taxon>Gammaproteobacteria</taxon>
        <taxon>Moraxellales</taxon>
        <taxon>Moraxellaceae</taxon>
        <taxon>Acinetobacter</taxon>
    </lineage>
</organism>
<reference evidence="8" key="1">
    <citation type="submission" date="2023-08" db="EMBL/GenBank/DDBJ databases">
        <title>Emergence of clinically-relevant ST2 carbapenem-resistant Acinetobacter baumannii strains in hospital sewages in Zhejiang, East of China.</title>
        <authorList>
            <person name="Kaichao C."/>
            <person name="Zhang R."/>
        </authorList>
    </citation>
    <scope>NUCLEOTIDE SEQUENCE</scope>
    <source>
        <strain evidence="8">M-RB-37</strain>
    </source>
</reference>
<gene>
    <name evidence="8" type="ORF">RFH47_09070</name>
</gene>
<dbReference type="PANTHER" id="PTHR43586">
    <property type="entry name" value="CYSTEINE DESULFURASE"/>
    <property type="match status" value="1"/>
</dbReference>
<dbReference type="InterPro" id="IPR010970">
    <property type="entry name" value="Cys_dSase_SufS"/>
</dbReference>
<protein>
    <recommendedName>
        <fullName evidence="3">cysteine desulfurase</fullName>
        <ecNumber evidence="3">2.8.1.7</ecNumber>
    </recommendedName>
</protein>
<dbReference type="NCBIfam" id="TIGR01979">
    <property type="entry name" value="sufS"/>
    <property type="match status" value="1"/>
</dbReference>
<accession>A0AAW8JAA1</accession>
<dbReference type="EMBL" id="JAVIDL010000014">
    <property type="protein sequence ID" value="MDQ8935882.1"/>
    <property type="molecule type" value="Genomic_DNA"/>
</dbReference>
<dbReference type="Proteomes" id="UP001243844">
    <property type="component" value="Unassembled WGS sequence"/>
</dbReference>
<dbReference type="Gene3D" id="3.40.640.10">
    <property type="entry name" value="Type I PLP-dependent aspartate aminotransferase-like (Major domain)"/>
    <property type="match status" value="1"/>
</dbReference>
<dbReference type="GO" id="GO:0031071">
    <property type="term" value="F:cysteine desulfurase activity"/>
    <property type="evidence" value="ECO:0007669"/>
    <property type="project" value="UniProtKB-EC"/>
</dbReference>
<evidence type="ECO:0000259" key="7">
    <source>
        <dbReference type="Pfam" id="PF00266"/>
    </source>
</evidence>
<dbReference type="CDD" id="cd06453">
    <property type="entry name" value="SufS_like"/>
    <property type="match status" value="1"/>
</dbReference>
<comment type="catalytic activity">
    <reaction evidence="6">
        <text>(sulfur carrier)-H + L-cysteine = (sulfur carrier)-SH + L-alanine</text>
        <dbReference type="Rhea" id="RHEA:43892"/>
        <dbReference type="Rhea" id="RHEA-COMP:14737"/>
        <dbReference type="Rhea" id="RHEA-COMP:14739"/>
        <dbReference type="ChEBI" id="CHEBI:29917"/>
        <dbReference type="ChEBI" id="CHEBI:35235"/>
        <dbReference type="ChEBI" id="CHEBI:57972"/>
        <dbReference type="ChEBI" id="CHEBI:64428"/>
        <dbReference type="EC" id="2.8.1.7"/>
    </reaction>
</comment>
<comment type="caution">
    <text evidence="8">The sequence shown here is derived from an EMBL/GenBank/DDBJ whole genome shotgun (WGS) entry which is preliminary data.</text>
</comment>
<dbReference type="GO" id="GO:0006534">
    <property type="term" value="P:cysteine metabolic process"/>
    <property type="evidence" value="ECO:0007669"/>
    <property type="project" value="InterPro"/>
</dbReference>
<evidence type="ECO:0000313" key="9">
    <source>
        <dbReference type="Proteomes" id="UP001243844"/>
    </source>
</evidence>
<dbReference type="PANTHER" id="PTHR43586:SF8">
    <property type="entry name" value="CYSTEINE DESULFURASE 1, CHLOROPLASTIC"/>
    <property type="match status" value="1"/>
</dbReference>
<dbReference type="InterPro" id="IPR015422">
    <property type="entry name" value="PyrdxlP-dep_Trfase_small"/>
</dbReference>
<evidence type="ECO:0000256" key="5">
    <source>
        <dbReference type="ARBA" id="ARBA00022898"/>
    </source>
</evidence>
<dbReference type="InterPro" id="IPR000192">
    <property type="entry name" value="Aminotrans_V_dom"/>
</dbReference>
<evidence type="ECO:0000256" key="3">
    <source>
        <dbReference type="ARBA" id="ARBA00012239"/>
    </source>
</evidence>
<comment type="similarity">
    <text evidence="2">Belongs to the class-V pyridoxal-phosphate-dependent aminotransferase family. Csd subfamily.</text>
</comment>
<keyword evidence="4" id="KW-0808">Transferase</keyword>
<dbReference type="InterPro" id="IPR015424">
    <property type="entry name" value="PyrdxlP-dep_Trfase"/>
</dbReference>
<evidence type="ECO:0000256" key="6">
    <source>
        <dbReference type="ARBA" id="ARBA00050776"/>
    </source>
</evidence>
<dbReference type="GO" id="GO:0030170">
    <property type="term" value="F:pyridoxal phosphate binding"/>
    <property type="evidence" value="ECO:0007669"/>
    <property type="project" value="InterPro"/>
</dbReference>
<keyword evidence="5" id="KW-0663">Pyridoxal phosphate</keyword>
<name>A0AAW8JAA1_9GAMM</name>
<sequence length="641" mass="71464">MNIHSTTNNSPPTEVPLEPCSDLAMALNEKTIYQLANELFSLWPKSESTQDSPHQLLVTAENSLHAITATPSQQMLSSTYDDVIQATNAQPQSDFPERQFIPEIPNRSQIKSLDESQAIHLTNEQFRQNSPEESVNQYNATTSSFYFLNSDSKPIQDAVSLTTSVQDEYFSVPSVDYKNLFTISETANLSQQHGQTNNFYFTTLEAKAPLKTSEPITQIQDNFAITKFKSHAIQQLDVEAIRRDFPILQQQINGYPLVWFDNAATTQKPNCVIERISDFYRCENSNIHRAAHTLAARSTDAFEQARQIVANFIGAESSDEIIFVRGATEGINLVAKTWGMQNILAGDEILISQLEHHANIVPWYQLCQQTGAKIRVIPVDETGQIMLHQLPELINKRTKLVAISQVSNALGTITPVTEVIEIAHNKGAKVLIDAAQSISHLANNVQLLDADFLVFSGHKVYAPTGIGVLYAKAELLHNMPVWQGGGNMIQDVSFDYISYQDAPNKFEAGTANIADAVGLGAALNYIQSIGIDNIAHYEQQLLEYGQYRLLSVPKLKLIGTANHKTSIMSFILDGHRTETVGQFLNQHGIAVRSGHHCAQPILRRFGLESTVRPSLAFYNTMTEIDHMVDVLHQLQRYKTNI</sequence>
<evidence type="ECO:0000256" key="4">
    <source>
        <dbReference type="ARBA" id="ARBA00022679"/>
    </source>
</evidence>
<evidence type="ECO:0000256" key="1">
    <source>
        <dbReference type="ARBA" id="ARBA00001933"/>
    </source>
</evidence>
<feature type="domain" description="Aminotransferase class V" evidence="7">
    <location>
        <begin position="258"/>
        <end position="626"/>
    </location>
</feature>
<dbReference type="Pfam" id="PF00266">
    <property type="entry name" value="Aminotran_5"/>
    <property type="match status" value="1"/>
</dbReference>
<dbReference type="NCBIfam" id="NF041166">
    <property type="entry name" value="f2_encap_cargo1"/>
    <property type="match status" value="1"/>
</dbReference>
<dbReference type="Gene3D" id="3.90.1150.10">
    <property type="entry name" value="Aspartate Aminotransferase, domain 1"/>
    <property type="match status" value="1"/>
</dbReference>
<dbReference type="InterPro" id="IPR015421">
    <property type="entry name" value="PyrdxlP-dep_Trfase_major"/>
</dbReference>
<dbReference type="AlphaFoldDB" id="A0AAW8JAA1"/>
<proteinExistence type="inferred from homology"/>
<dbReference type="EC" id="2.8.1.7" evidence="3"/>
<dbReference type="SUPFAM" id="SSF53383">
    <property type="entry name" value="PLP-dependent transferases"/>
    <property type="match status" value="1"/>
</dbReference>
<comment type="cofactor">
    <cofactor evidence="1">
        <name>pyridoxal 5'-phosphate</name>
        <dbReference type="ChEBI" id="CHEBI:597326"/>
    </cofactor>
</comment>
<evidence type="ECO:0000313" key="8">
    <source>
        <dbReference type="EMBL" id="MDQ8935882.1"/>
    </source>
</evidence>
<evidence type="ECO:0000256" key="2">
    <source>
        <dbReference type="ARBA" id="ARBA00010447"/>
    </source>
</evidence>